<reference evidence="3 4" key="1">
    <citation type="submission" date="2020-01" db="EMBL/GenBank/DDBJ databases">
        <title>Bacteria diversity of Porities sp.</title>
        <authorList>
            <person name="Wang G."/>
        </authorList>
    </citation>
    <scope>NUCLEOTIDE SEQUENCE [LARGE SCALE GENOMIC DNA]</scope>
    <source>
        <strain evidence="3 4">R33</strain>
    </source>
</reference>
<dbReference type="RefSeq" id="WP_161436958.1">
    <property type="nucleotide sequence ID" value="NZ_WXYO01000008.1"/>
</dbReference>
<evidence type="ECO:0000313" key="4">
    <source>
        <dbReference type="Proteomes" id="UP000475249"/>
    </source>
</evidence>
<dbReference type="InterPro" id="IPR046342">
    <property type="entry name" value="CBS_dom_sf"/>
</dbReference>
<dbReference type="Pfam" id="PF00571">
    <property type="entry name" value="CBS"/>
    <property type="match status" value="2"/>
</dbReference>
<comment type="caution">
    <text evidence="3">The sequence shown here is derived from an EMBL/GenBank/DDBJ whole genome shotgun (WGS) entry which is preliminary data.</text>
</comment>
<dbReference type="SUPFAM" id="SSF54631">
    <property type="entry name" value="CBS-domain pair"/>
    <property type="match status" value="1"/>
</dbReference>
<sequence length="218" mass="25173">MQIQSHIINSVPYFEVKDSLKEVITFFNNSTYSHVAIIEDGRFAGTLSENDLATFEKEKNIEDYRYNLESFFVDKRTSWLDVLEVFARNETNLVPVLDDDGYIQGYYDLNDVVGVFIDTPFFTEPGGILVVAKGIRDYSFSEIAQIVESNNTKLLGAFITDSRNEVIQITLKIGTTNLNDVIQSFRRYNYNILFGNNDDQFLEDLKQRSDYLDKYLNV</sequence>
<proteinExistence type="predicted"/>
<dbReference type="EMBL" id="WXYO01000008">
    <property type="protein sequence ID" value="NAS13918.1"/>
    <property type="molecule type" value="Genomic_DNA"/>
</dbReference>
<dbReference type="PROSITE" id="PS51371">
    <property type="entry name" value="CBS"/>
    <property type="match status" value="1"/>
</dbReference>
<evidence type="ECO:0000259" key="2">
    <source>
        <dbReference type="PROSITE" id="PS51371"/>
    </source>
</evidence>
<dbReference type="AlphaFoldDB" id="A0A6L9EHF5"/>
<evidence type="ECO:0000313" key="3">
    <source>
        <dbReference type="EMBL" id="NAS13918.1"/>
    </source>
</evidence>
<dbReference type="InterPro" id="IPR000644">
    <property type="entry name" value="CBS_dom"/>
</dbReference>
<accession>A0A6L9EHF5</accession>
<keyword evidence="1" id="KW-0129">CBS domain</keyword>
<gene>
    <name evidence="3" type="ORF">GTQ38_18040</name>
</gene>
<dbReference type="Proteomes" id="UP000475249">
    <property type="component" value="Unassembled WGS sequence"/>
</dbReference>
<feature type="domain" description="CBS" evidence="2">
    <location>
        <begin position="7"/>
        <end position="64"/>
    </location>
</feature>
<dbReference type="Gene3D" id="3.10.580.10">
    <property type="entry name" value="CBS-domain"/>
    <property type="match status" value="1"/>
</dbReference>
<evidence type="ECO:0000256" key="1">
    <source>
        <dbReference type="PROSITE-ProRule" id="PRU00703"/>
    </source>
</evidence>
<keyword evidence="4" id="KW-1185">Reference proteome</keyword>
<organism evidence="3 4">
    <name type="scientific">Poritiphilus flavus</name>
    <dbReference type="NCBI Taxonomy" id="2697053"/>
    <lineage>
        <taxon>Bacteria</taxon>
        <taxon>Pseudomonadati</taxon>
        <taxon>Bacteroidota</taxon>
        <taxon>Flavobacteriia</taxon>
        <taxon>Flavobacteriales</taxon>
        <taxon>Flavobacteriaceae</taxon>
        <taxon>Poritiphilus</taxon>
    </lineage>
</organism>
<name>A0A6L9EHF5_9FLAO</name>
<protein>
    <submittedName>
        <fullName evidence="3">CBS domain-containing protein</fullName>
    </submittedName>
</protein>